<feature type="domain" description="RNase H type-1" evidence="2">
    <location>
        <begin position="84"/>
        <end position="178"/>
    </location>
</feature>
<dbReference type="InterPro" id="IPR052929">
    <property type="entry name" value="RNase_H-like_EbsB-rel"/>
</dbReference>
<evidence type="ECO:0000313" key="3">
    <source>
        <dbReference type="EMBL" id="MED6110387.1"/>
    </source>
</evidence>
<evidence type="ECO:0000313" key="4">
    <source>
        <dbReference type="Proteomes" id="UP001341840"/>
    </source>
</evidence>
<protein>
    <recommendedName>
        <fullName evidence="2">RNase H type-1 domain-containing protein</fullName>
    </recommendedName>
</protein>
<evidence type="ECO:0000256" key="1">
    <source>
        <dbReference type="SAM" id="SignalP"/>
    </source>
</evidence>
<dbReference type="InterPro" id="IPR044730">
    <property type="entry name" value="RNase_H-like_dom_plant"/>
</dbReference>
<name>A0ABU6QEN2_9FABA</name>
<dbReference type="InterPro" id="IPR002156">
    <property type="entry name" value="RNaseH_domain"/>
</dbReference>
<dbReference type="PANTHER" id="PTHR47074:SF11">
    <property type="entry name" value="REVERSE TRANSCRIPTASE-LIKE PROTEIN"/>
    <property type="match status" value="1"/>
</dbReference>
<organism evidence="3 4">
    <name type="scientific">Stylosanthes scabra</name>
    <dbReference type="NCBI Taxonomy" id="79078"/>
    <lineage>
        <taxon>Eukaryota</taxon>
        <taxon>Viridiplantae</taxon>
        <taxon>Streptophyta</taxon>
        <taxon>Embryophyta</taxon>
        <taxon>Tracheophyta</taxon>
        <taxon>Spermatophyta</taxon>
        <taxon>Magnoliopsida</taxon>
        <taxon>eudicotyledons</taxon>
        <taxon>Gunneridae</taxon>
        <taxon>Pentapetalae</taxon>
        <taxon>rosids</taxon>
        <taxon>fabids</taxon>
        <taxon>Fabales</taxon>
        <taxon>Fabaceae</taxon>
        <taxon>Papilionoideae</taxon>
        <taxon>50 kb inversion clade</taxon>
        <taxon>dalbergioids sensu lato</taxon>
        <taxon>Dalbergieae</taxon>
        <taxon>Pterocarpus clade</taxon>
        <taxon>Stylosanthes</taxon>
    </lineage>
</organism>
<comment type="caution">
    <text evidence="3">The sequence shown here is derived from an EMBL/GenBank/DDBJ whole genome shotgun (WGS) entry which is preliminary data.</text>
</comment>
<dbReference type="EMBL" id="JASCZI010000240">
    <property type="protein sequence ID" value="MED6110387.1"/>
    <property type="molecule type" value="Genomic_DNA"/>
</dbReference>
<dbReference type="Proteomes" id="UP001341840">
    <property type="component" value="Unassembled WGS sequence"/>
</dbReference>
<proteinExistence type="predicted"/>
<sequence>MGSRNGFLGFVAILSFLSLFSATSASNSACLILKHLSTHIKASCGTGNSSKQSLFSSVNQSEPAKKVQGNATWRPPPRGWTKCNTDALFHLTSCRSSSTAVFRDHEGRLLTATTSTRFCSSPLAAEALALRDVVMLTKNLQIDKALFETDNLNLIQAIKSKTVIPEIDAVLEDIWEMERELP</sequence>
<feature type="chain" id="PRO_5045372882" description="RNase H type-1 domain-containing protein" evidence="1">
    <location>
        <begin position="26"/>
        <end position="182"/>
    </location>
</feature>
<keyword evidence="4" id="KW-1185">Reference proteome</keyword>
<gene>
    <name evidence="3" type="ORF">PIB30_042326</name>
</gene>
<dbReference type="Pfam" id="PF13456">
    <property type="entry name" value="RVT_3"/>
    <property type="match status" value="1"/>
</dbReference>
<dbReference type="PANTHER" id="PTHR47074">
    <property type="entry name" value="BNAC02G40300D PROTEIN"/>
    <property type="match status" value="1"/>
</dbReference>
<dbReference type="CDD" id="cd06222">
    <property type="entry name" value="RNase_H_like"/>
    <property type="match status" value="1"/>
</dbReference>
<reference evidence="3 4" key="1">
    <citation type="journal article" date="2023" name="Plants (Basel)">
        <title>Bridging the Gap: Combining Genomics and Transcriptomics Approaches to Understand Stylosanthes scabra, an Orphan Legume from the Brazilian Caatinga.</title>
        <authorList>
            <person name="Ferreira-Neto J.R.C."/>
            <person name="da Silva M.D."/>
            <person name="Binneck E."/>
            <person name="de Melo N.F."/>
            <person name="da Silva R.H."/>
            <person name="de Melo A.L.T.M."/>
            <person name="Pandolfi V."/>
            <person name="Bustamante F.O."/>
            <person name="Brasileiro-Vidal A.C."/>
            <person name="Benko-Iseppon A.M."/>
        </authorList>
    </citation>
    <scope>NUCLEOTIDE SEQUENCE [LARGE SCALE GENOMIC DNA]</scope>
    <source>
        <tissue evidence="3">Leaves</tissue>
    </source>
</reference>
<accession>A0ABU6QEN2</accession>
<feature type="signal peptide" evidence="1">
    <location>
        <begin position="1"/>
        <end position="25"/>
    </location>
</feature>
<evidence type="ECO:0000259" key="2">
    <source>
        <dbReference type="Pfam" id="PF13456"/>
    </source>
</evidence>
<keyword evidence="1" id="KW-0732">Signal</keyword>